<dbReference type="SUPFAM" id="SSF51338">
    <property type="entry name" value="Composite domain of metallo-dependent hydrolases"/>
    <property type="match status" value="1"/>
</dbReference>
<dbReference type="PANTHER" id="PTHR43135:SF3">
    <property type="entry name" value="ALPHA-D-RIBOSE 1-METHYLPHOSPHONATE 5-TRIPHOSPHATE DIPHOSPHATASE"/>
    <property type="match status" value="1"/>
</dbReference>
<keyword evidence="3" id="KW-1185">Reference proteome</keyword>
<reference evidence="2 3" key="1">
    <citation type="submission" date="2013-11" db="EMBL/GenBank/DDBJ databases">
        <title>Metagenomic analysis of a methanogenic consortium involved in long chain n-alkane degradation.</title>
        <authorList>
            <person name="Davidova I.A."/>
            <person name="Callaghan A.V."/>
            <person name="Wawrik B."/>
            <person name="Pruitt S."/>
            <person name="Marks C."/>
            <person name="Duncan K.E."/>
            <person name="Suflita J.M."/>
        </authorList>
    </citation>
    <scope>NUCLEOTIDE SEQUENCE [LARGE SCALE GENOMIC DNA]</scope>
    <source>
        <strain evidence="2 3">SPR</strain>
    </source>
</reference>
<dbReference type="InterPro" id="IPR011059">
    <property type="entry name" value="Metal-dep_hydrolase_composite"/>
</dbReference>
<dbReference type="AlphaFoldDB" id="A0A0D2JDH1"/>
<dbReference type="RefSeq" id="WP_044348889.1">
    <property type="nucleotide sequence ID" value="NZ_AZAC01000014.1"/>
</dbReference>
<dbReference type="Proteomes" id="UP000032233">
    <property type="component" value="Unassembled WGS sequence"/>
</dbReference>
<dbReference type="InterPro" id="IPR057744">
    <property type="entry name" value="OTAase-like"/>
</dbReference>
<evidence type="ECO:0000313" key="2">
    <source>
        <dbReference type="EMBL" id="KIX13756.1"/>
    </source>
</evidence>
<dbReference type="PANTHER" id="PTHR43135">
    <property type="entry name" value="ALPHA-D-RIBOSE 1-METHYLPHOSPHONATE 5-TRIPHOSPHATE DIPHOSPHATASE"/>
    <property type="match status" value="1"/>
</dbReference>
<evidence type="ECO:0000313" key="3">
    <source>
        <dbReference type="Proteomes" id="UP000032233"/>
    </source>
</evidence>
<dbReference type="Pfam" id="PF01979">
    <property type="entry name" value="Amidohydro_1"/>
    <property type="match status" value="1"/>
</dbReference>
<gene>
    <name evidence="2" type="ORF">X474_12600</name>
</gene>
<protein>
    <submittedName>
        <fullName evidence="2">Amidohydrolase</fullName>
    </submittedName>
</protein>
<comment type="caution">
    <text evidence="2">The sequence shown here is derived from an EMBL/GenBank/DDBJ whole genome shotgun (WGS) entry which is preliminary data.</text>
</comment>
<dbReference type="InParanoid" id="A0A0D2JDH1"/>
<feature type="domain" description="Amidohydrolase-related" evidence="1">
    <location>
        <begin position="53"/>
        <end position="395"/>
    </location>
</feature>
<dbReference type="STRING" id="1429043.X474_12600"/>
<dbReference type="InterPro" id="IPR032466">
    <property type="entry name" value="Metal_Hydrolase"/>
</dbReference>
<keyword evidence="2" id="KW-0378">Hydrolase</keyword>
<evidence type="ECO:0000259" key="1">
    <source>
        <dbReference type="Pfam" id="PF01979"/>
    </source>
</evidence>
<dbReference type="SUPFAM" id="SSF51556">
    <property type="entry name" value="Metallo-dependent hydrolases"/>
    <property type="match status" value="1"/>
</dbReference>
<dbReference type="OrthoDB" id="9782972at2"/>
<accession>A0A0D2JDH1</accession>
<dbReference type="GO" id="GO:0016810">
    <property type="term" value="F:hydrolase activity, acting on carbon-nitrogen (but not peptide) bonds"/>
    <property type="evidence" value="ECO:0007669"/>
    <property type="project" value="InterPro"/>
</dbReference>
<dbReference type="Gene3D" id="2.30.40.10">
    <property type="entry name" value="Urease, subunit C, domain 1"/>
    <property type="match status" value="1"/>
</dbReference>
<proteinExistence type="predicted"/>
<dbReference type="InterPro" id="IPR006680">
    <property type="entry name" value="Amidohydro-rel"/>
</dbReference>
<name>A0A0D2JDH1_9BACT</name>
<dbReference type="Gene3D" id="3.20.20.140">
    <property type="entry name" value="Metal-dependent hydrolases"/>
    <property type="match status" value="1"/>
</dbReference>
<dbReference type="CDD" id="cd01299">
    <property type="entry name" value="Met_dep_hydrolase_A"/>
    <property type="match status" value="1"/>
</dbReference>
<dbReference type="EMBL" id="AZAC01000014">
    <property type="protein sequence ID" value="KIX13756.1"/>
    <property type="molecule type" value="Genomic_DNA"/>
</dbReference>
<sequence length="399" mass="42379">MPVVFENGPIFVGGGTTLHNTSVLVEDGIIKSVQKTGSAPLPDCRRVDLKGRTLLPGLIDSHVHLVMSGEPDPMAEVYQGKAPMLILQAAVRAQNTLMAGFTTVRDMGCKDYVALYLRDAVNQGLVPGPRILASGRVITMTGGHGWQIGGREADGPDEVRKATREQLKQGVDLVKVMATGGVLTLGVEPGCPQLSYEELKACIEEAHKAGRRVGTHAQGMQGIKNAVLAGVDTVEHGIYLSEEIINEMISRKTALIPTLSAPVNIMNKGTGAGMPLEVVTKTEKSYESHLASAAMAYKSGVKMAMGTDAGTPFNLHGENAKEIKLLTTIGMTPSEALTAATLSAAQVLGIDNKTGSIEKDKEADLLVVEGDPVTYPEILIQKENLLLIMKQGQVVKDLL</sequence>
<dbReference type="InterPro" id="IPR051781">
    <property type="entry name" value="Metallo-dep_Hydrolase"/>
</dbReference>
<organism evidence="2 3">
    <name type="scientific">Dethiosulfatarculus sandiegensis</name>
    <dbReference type="NCBI Taxonomy" id="1429043"/>
    <lineage>
        <taxon>Bacteria</taxon>
        <taxon>Pseudomonadati</taxon>
        <taxon>Thermodesulfobacteriota</taxon>
        <taxon>Desulfarculia</taxon>
        <taxon>Desulfarculales</taxon>
        <taxon>Desulfarculaceae</taxon>
        <taxon>Dethiosulfatarculus</taxon>
    </lineage>
</organism>
<dbReference type="PATRIC" id="fig|1429043.3.peg.2680"/>